<dbReference type="RefSeq" id="WP_345138016.1">
    <property type="nucleotide sequence ID" value="NZ_BAABAT010000044.1"/>
</dbReference>
<dbReference type="Pfam" id="PF13924">
    <property type="entry name" value="Lipocalin_5"/>
    <property type="match status" value="1"/>
</dbReference>
<dbReference type="Proteomes" id="UP001500620">
    <property type="component" value="Unassembled WGS sequence"/>
</dbReference>
<reference evidence="3" key="1">
    <citation type="journal article" date="2019" name="Int. J. Syst. Evol. Microbiol.">
        <title>The Global Catalogue of Microorganisms (GCM) 10K type strain sequencing project: providing services to taxonomists for standard genome sequencing and annotation.</title>
        <authorList>
            <consortium name="The Broad Institute Genomics Platform"/>
            <consortium name="The Broad Institute Genome Sequencing Center for Infectious Disease"/>
            <person name="Wu L."/>
            <person name="Ma J."/>
        </authorList>
    </citation>
    <scope>NUCLEOTIDE SEQUENCE [LARGE SCALE GENOMIC DNA]</scope>
    <source>
        <strain evidence="3">JCM 17441</strain>
    </source>
</reference>
<evidence type="ECO:0000259" key="1">
    <source>
        <dbReference type="Pfam" id="PF13924"/>
    </source>
</evidence>
<comment type="caution">
    <text evidence="2">The sequence shown here is derived from an EMBL/GenBank/DDBJ whole genome shotgun (WGS) entry which is preliminary data.</text>
</comment>
<feature type="domain" description="Lipocalin-like" evidence="1">
    <location>
        <begin position="12"/>
        <end position="129"/>
    </location>
</feature>
<dbReference type="InterPro" id="IPR024311">
    <property type="entry name" value="Lipocalin-like"/>
</dbReference>
<gene>
    <name evidence="2" type="ORF">GCM10022255_092460</name>
</gene>
<keyword evidence="3" id="KW-1185">Reference proteome</keyword>
<dbReference type="EMBL" id="BAABAT010000044">
    <property type="protein sequence ID" value="GAA4261112.1"/>
    <property type="molecule type" value="Genomic_DNA"/>
</dbReference>
<sequence>MPRSKIRDRLAGGWRLAGYEVTAGGKTERPLGDDPRGAILYTPDGYMSAQLAGPGPYADDDAPDAYYIAYSGPYDVDENSETVAHHVQVSVIPSWLGTTQTRQVRFHGPDSLTLSVSERRRDGVTSTTSISWVRQPPR</sequence>
<proteinExistence type="predicted"/>
<protein>
    <recommendedName>
        <fullName evidence="1">Lipocalin-like domain-containing protein</fullName>
    </recommendedName>
</protein>
<name>A0ABP8DPF9_9ACTN</name>
<evidence type="ECO:0000313" key="3">
    <source>
        <dbReference type="Proteomes" id="UP001500620"/>
    </source>
</evidence>
<evidence type="ECO:0000313" key="2">
    <source>
        <dbReference type="EMBL" id="GAA4261112.1"/>
    </source>
</evidence>
<accession>A0ABP8DPF9</accession>
<organism evidence="2 3">
    <name type="scientific">Dactylosporangium darangshiense</name>
    <dbReference type="NCBI Taxonomy" id="579108"/>
    <lineage>
        <taxon>Bacteria</taxon>
        <taxon>Bacillati</taxon>
        <taxon>Actinomycetota</taxon>
        <taxon>Actinomycetes</taxon>
        <taxon>Micromonosporales</taxon>
        <taxon>Micromonosporaceae</taxon>
        <taxon>Dactylosporangium</taxon>
    </lineage>
</organism>